<sequence>MKKQAILFWSMIGLAAFGVINAIFGNGRMNWSSLLIPAILVGVVVWLYKFPPRKYRAKHPKVKPSARTMAKLAAEQRQSSGQKRKHYPFQVIEGNKGKNDEDIPRYH</sequence>
<evidence type="ECO:0000313" key="3">
    <source>
        <dbReference type="EMBL" id="MUG44802.1"/>
    </source>
</evidence>
<feature type="transmembrane region" description="Helical" evidence="2">
    <location>
        <begin position="7"/>
        <end position="25"/>
    </location>
</feature>
<feature type="region of interest" description="Disordered" evidence="1">
    <location>
        <begin position="66"/>
        <end position="107"/>
    </location>
</feature>
<dbReference type="EMBL" id="WNZW01000002">
    <property type="protein sequence ID" value="MUG44802.1"/>
    <property type="molecule type" value="Genomic_DNA"/>
</dbReference>
<organism evidence="3 4">
    <name type="scientific">Paenibacillus woosongensis</name>
    <dbReference type="NCBI Taxonomy" id="307580"/>
    <lineage>
        <taxon>Bacteria</taxon>
        <taxon>Bacillati</taxon>
        <taxon>Bacillota</taxon>
        <taxon>Bacilli</taxon>
        <taxon>Bacillales</taxon>
        <taxon>Paenibacillaceae</taxon>
        <taxon>Paenibacillus</taxon>
    </lineage>
</organism>
<dbReference type="OrthoDB" id="2660621at2"/>
<protein>
    <submittedName>
        <fullName evidence="3">Uncharacterized protein</fullName>
    </submittedName>
</protein>
<comment type="caution">
    <text evidence="3">The sequence shown here is derived from an EMBL/GenBank/DDBJ whole genome shotgun (WGS) entry which is preliminary data.</text>
</comment>
<reference evidence="3 4" key="1">
    <citation type="submission" date="2019-11" db="EMBL/GenBank/DDBJ databases">
        <title>Draft genome sequences of five Paenibacillus species of dairy origin.</title>
        <authorList>
            <person name="Olajide A.M."/>
            <person name="Chen S."/>
            <person name="Lapointe G."/>
        </authorList>
    </citation>
    <scope>NUCLEOTIDE SEQUENCE [LARGE SCALE GENOMIC DNA]</scope>
    <source>
        <strain evidence="3 4">12CR55</strain>
    </source>
</reference>
<gene>
    <name evidence="3" type="ORF">GNP95_07305</name>
</gene>
<proteinExistence type="predicted"/>
<dbReference type="AlphaFoldDB" id="A0A7X3CN52"/>
<dbReference type="RefSeq" id="WP_155610215.1">
    <property type="nucleotide sequence ID" value="NZ_WNZW01000002.1"/>
</dbReference>
<evidence type="ECO:0000256" key="1">
    <source>
        <dbReference type="SAM" id="MobiDB-lite"/>
    </source>
</evidence>
<evidence type="ECO:0000256" key="2">
    <source>
        <dbReference type="SAM" id="Phobius"/>
    </source>
</evidence>
<keyword evidence="2" id="KW-0812">Transmembrane</keyword>
<feature type="compositionally biased region" description="Basic and acidic residues" evidence="1">
    <location>
        <begin position="95"/>
        <end position="107"/>
    </location>
</feature>
<evidence type="ECO:0000313" key="4">
    <source>
        <dbReference type="Proteomes" id="UP000447876"/>
    </source>
</evidence>
<keyword evidence="2" id="KW-0472">Membrane</keyword>
<name>A0A7X3CN52_9BACL</name>
<feature type="transmembrane region" description="Helical" evidence="2">
    <location>
        <begin position="31"/>
        <end position="48"/>
    </location>
</feature>
<accession>A0A7X3CN52</accession>
<keyword evidence="2" id="KW-1133">Transmembrane helix</keyword>
<dbReference type="Proteomes" id="UP000447876">
    <property type="component" value="Unassembled WGS sequence"/>
</dbReference>